<dbReference type="EMBL" id="AIMB01000008">
    <property type="protein sequence ID" value="EJF89296.1"/>
    <property type="molecule type" value="Genomic_DNA"/>
</dbReference>
<evidence type="ECO:0000256" key="1">
    <source>
        <dbReference type="ARBA" id="ARBA00022723"/>
    </source>
</evidence>
<keyword evidence="1" id="KW-0479">Metal-binding</keyword>
<gene>
    <name evidence="4" type="ORF">ME5_01847</name>
</gene>
<dbReference type="Proteomes" id="UP000008952">
    <property type="component" value="Unassembled WGS sequence"/>
</dbReference>
<organism evidence="4 5">
    <name type="scientific">Bartonella tamiae Th239</name>
    <dbReference type="NCBI Taxonomy" id="1094558"/>
    <lineage>
        <taxon>Bacteria</taxon>
        <taxon>Pseudomonadati</taxon>
        <taxon>Pseudomonadota</taxon>
        <taxon>Alphaproteobacteria</taxon>
        <taxon>Hyphomicrobiales</taxon>
        <taxon>Bartonellaceae</taxon>
        <taxon>Bartonella</taxon>
    </lineage>
</organism>
<dbReference type="GO" id="GO:0005737">
    <property type="term" value="C:cytoplasm"/>
    <property type="evidence" value="ECO:0007669"/>
    <property type="project" value="TreeGrafter"/>
</dbReference>
<evidence type="ECO:0000259" key="3">
    <source>
        <dbReference type="Pfam" id="PF00884"/>
    </source>
</evidence>
<comment type="caution">
    <text evidence="4">The sequence shown here is derived from an EMBL/GenBank/DDBJ whole genome shotgun (WGS) entry which is preliminary data.</text>
</comment>
<accession>J0QTR0</accession>
<dbReference type="InterPro" id="IPR017850">
    <property type="entry name" value="Alkaline_phosphatase_core_sf"/>
</dbReference>
<dbReference type="GO" id="GO:0008484">
    <property type="term" value="F:sulfuric ester hydrolase activity"/>
    <property type="evidence" value="ECO:0007669"/>
    <property type="project" value="TreeGrafter"/>
</dbReference>
<dbReference type="InterPro" id="IPR000917">
    <property type="entry name" value="Sulfatase_N"/>
</dbReference>
<dbReference type="GO" id="GO:0046872">
    <property type="term" value="F:metal ion binding"/>
    <property type="evidence" value="ECO:0007669"/>
    <property type="project" value="UniProtKB-KW"/>
</dbReference>
<sequence>MKKNVLLIVVDQWRSDFIPHLIKHKGQSPFLNTPHLDRLCREGLTFENHVTSCVPCGPARASLLTGLYLMNHRAVQNTVPLDHRHKNLGKALREIGYDPALVGYTTTTPDPRSTSHKDPRFLDLGDMMEGFRNVGAFEPHMDEYYGWVEQNGFSLPEPRHNIWLPEGEETIPGATSKPSRIPKEYSDTRYFTERGLTYLKGRAGKPFFLHLGYYRPHPPFIASAPYHAMYRPNDMPRPMRANSPEEEAAQHPLMKHYIDHIMQDSFFVNAEGYGATLNEEEILQMRATYCGLITEIDDCLGEIFSYLDQTQQWDDTLIIFTSDHGEQLGDHHLLGKIGYNKESFRIPLIIKNGGVNPRAGEIETAFTESIDVMPSILDWLGGEIPISCDGASLIPFLTQGKPKKWRDALHYEYDFRDIFYDQPQSSLHLDQDDCSLCVIEDENFKYVHFAKLPALFFDVKKDPNELNNLANDPAYTSRMLDYAQRALSWRLSHADKTLTHFRASPDGLTHYDN</sequence>
<dbReference type="InterPro" id="IPR054912">
    <property type="entry name" value="HdlasePehA"/>
</dbReference>
<dbReference type="OrthoDB" id="9795675at2"/>
<dbReference type="CDD" id="cd16028">
    <property type="entry name" value="PMH"/>
    <property type="match status" value="1"/>
</dbReference>
<dbReference type="PANTHER" id="PTHR45953:SF1">
    <property type="entry name" value="IDURONATE 2-SULFATASE"/>
    <property type="match status" value="1"/>
</dbReference>
<dbReference type="AlphaFoldDB" id="J0QTR0"/>
<dbReference type="eggNOG" id="COG3119">
    <property type="taxonomic scope" value="Bacteria"/>
</dbReference>
<feature type="domain" description="Sulfatase N-terminal" evidence="3">
    <location>
        <begin position="3"/>
        <end position="381"/>
    </location>
</feature>
<name>J0QTR0_9HYPH</name>
<dbReference type="PATRIC" id="fig|1094558.3.peg.1980"/>
<dbReference type="SUPFAM" id="SSF53649">
    <property type="entry name" value="Alkaline phosphatase-like"/>
    <property type="match status" value="1"/>
</dbReference>
<dbReference type="RefSeq" id="WP_008040517.1">
    <property type="nucleotide sequence ID" value="NZ_JH725147.1"/>
</dbReference>
<proteinExistence type="predicted"/>
<evidence type="ECO:0000256" key="2">
    <source>
        <dbReference type="ARBA" id="ARBA00022801"/>
    </source>
</evidence>
<dbReference type="NCBIfam" id="NF045661">
    <property type="entry name" value="HdlasePehA"/>
    <property type="match status" value="1"/>
</dbReference>
<dbReference type="HOGENOM" id="CLU_006332_9_2_5"/>
<keyword evidence="2" id="KW-0378">Hydrolase</keyword>
<protein>
    <recommendedName>
        <fullName evidence="3">Sulfatase N-terminal domain-containing protein</fullName>
    </recommendedName>
</protein>
<dbReference type="Gene3D" id="3.40.720.10">
    <property type="entry name" value="Alkaline Phosphatase, subunit A"/>
    <property type="match status" value="1"/>
</dbReference>
<dbReference type="Gene3D" id="6.10.250.3360">
    <property type="match status" value="1"/>
</dbReference>
<reference evidence="4 5" key="1">
    <citation type="submission" date="2012-03" db="EMBL/GenBank/DDBJ databases">
        <title>The Genome Sequence of Bartonella tamiae Th239.</title>
        <authorList>
            <consortium name="The Broad Institute Genome Sequencing Platform"/>
            <consortium name="The Broad Institute Genome Sequencing Center for Infectious Disease"/>
            <person name="Feldgarden M."/>
            <person name="Kirby J."/>
            <person name="Kosoy M."/>
            <person name="Birtles R."/>
            <person name="Probert W.S."/>
            <person name="Chiaraviglio L."/>
            <person name="Young S.K."/>
            <person name="Zeng Q."/>
            <person name="Gargeya S."/>
            <person name="Fitzgerald M."/>
            <person name="Haas B."/>
            <person name="Abouelleil A."/>
            <person name="Alvarado L."/>
            <person name="Arachchi H.M."/>
            <person name="Berlin A."/>
            <person name="Chapman S.B."/>
            <person name="Gearin G."/>
            <person name="Goldberg J."/>
            <person name="Griggs A."/>
            <person name="Gujja S."/>
            <person name="Hansen M."/>
            <person name="Heiman D."/>
            <person name="Howarth C."/>
            <person name="Larimer J."/>
            <person name="Lui A."/>
            <person name="MacDonald P.J.P."/>
            <person name="McCowen C."/>
            <person name="Montmayeur A."/>
            <person name="Murphy C."/>
            <person name="Neiman D."/>
            <person name="Pearson M."/>
            <person name="Priest M."/>
            <person name="Roberts A."/>
            <person name="Saif S."/>
            <person name="Shea T."/>
            <person name="Sisk P."/>
            <person name="Stolte C."/>
            <person name="Sykes S."/>
            <person name="Wortman J."/>
            <person name="Nusbaum C."/>
            <person name="Birren B."/>
        </authorList>
    </citation>
    <scope>NUCLEOTIDE SEQUENCE [LARGE SCALE GENOMIC DNA]</scope>
    <source>
        <strain evidence="4 5">Th239</strain>
    </source>
</reference>
<evidence type="ECO:0000313" key="5">
    <source>
        <dbReference type="Proteomes" id="UP000008952"/>
    </source>
</evidence>
<dbReference type="PANTHER" id="PTHR45953">
    <property type="entry name" value="IDURONATE 2-SULFATASE"/>
    <property type="match status" value="1"/>
</dbReference>
<keyword evidence="5" id="KW-1185">Reference proteome</keyword>
<dbReference type="Pfam" id="PF00884">
    <property type="entry name" value="Sulfatase"/>
    <property type="match status" value="1"/>
</dbReference>
<dbReference type="STRING" id="1094558.ME5_01847"/>
<evidence type="ECO:0000313" key="4">
    <source>
        <dbReference type="EMBL" id="EJF89296.1"/>
    </source>
</evidence>